<dbReference type="AlphaFoldDB" id="A0AAV6GD22"/>
<sequence>GPVIFLVALQQKTQDDSTVQHVPSQIVGPTFHKTTALFKKTVNELNGLTPLELRKVQLFIAVLQGICYTVTECLIYELHLHHLHSPLCVPFSHRLVDSVLFYGVYPVYYAILFAHLLSEALFVLSQSVPKQF</sequence>
<gene>
    <name evidence="2" type="ORF">AALO_G00146850</name>
</gene>
<organism evidence="2 3">
    <name type="scientific">Alosa alosa</name>
    <name type="common">allis shad</name>
    <dbReference type="NCBI Taxonomy" id="278164"/>
    <lineage>
        <taxon>Eukaryota</taxon>
        <taxon>Metazoa</taxon>
        <taxon>Chordata</taxon>
        <taxon>Craniata</taxon>
        <taxon>Vertebrata</taxon>
        <taxon>Euteleostomi</taxon>
        <taxon>Actinopterygii</taxon>
        <taxon>Neopterygii</taxon>
        <taxon>Teleostei</taxon>
        <taxon>Clupei</taxon>
        <taxon>Clupeiformes</taxon>
        <taxon>Clupeoidei</taxon>
        <taxon>Clupeidae</taxon>
        <taxon>Alosa</taxon>
    </lineage>
</organism>
<accession>A0AAV6GD22</accession>
<comment type="caution">
    <text evidence="2">The sequence shown here is derived from an EMBL/GenBank/DDBJ whole genome shotgun (WGS) entry which is preliminary data.</text>
</comment>
<feature type="non-terminal residue" evidence="2">
    <location>
        <position position="1"/>
    </location>
</feature>
<name>A0AAV6GD22_9TELE</name>
<evidence type="ECO:0000313" key="3">
    <source>
        <dbReference type="Proteomes" id="UP000823561"/>
    </source>
</evidence>
<dbReference type="Proteomes" id="UP000823561">
    <property type="component" value="Chromosome 11"/>
</dbReference>
<keyword evidence="1" id="KW-0812">Transmembrane</keyword>
<dbReference type="EMBL" id="JADWDJ010000011">
    <property type="protein sequence ID" value="KAG5273034.1"/>
    <property type="molecule type" value="Genomic_DNA"/>
</dbReference>
<keyword evidence="3" id="KW-1185">Reference proteome</keyword>
<feature type="transmembrane region" description="Helical" evidence="1">
    <location>
        <begin position="99"/>
        <end position="124"/>
    </location>
</feature>
<evidence type="ECO:0000313" key="2">
    <source>
        <dbReference type="EMBL" id="KAG5273034.1"/>
    </source>
</evidence>
<keyword evidence="1" id="KW-1133">Transmembrane helix</keyword>
<protein>
    <submittedName>
        <fullName evidence="2">Uncharacterized protein</fullName>
    </submittedName>
</protein>
<evidence type="ECO:0000256" key="1">
    <source>
        <dbReference type="SAM" id="Phobius"/>
    </source>
</evidence>
<reference evidence="2" key="1">
    <citation type="submission" date="2020-10" db="EMBL/GenBank/DDBJ databases">
        <title>Chromosome-scale genome assembly of the Allis shad, Alosa alosa.</title>
        <authorList>
            <person name="Margot Z."/>
            <person name="Christophe K."/>
            <person name="Cabau C."/>
            <person name="Louis A."/>
            <person name="Berthelot C."/>
            <person name="Parey E."/>
            <person name="Roest Crollius H."/>
            <person name="Montfort J."/>
            <person name="Robinson-Rechavi M."/>
            <person name="Bucao C."/>
            <person name="Bouchez O."/>
            <person name="Gislard M."/>
            <person name="Lluch J."/>
            <person name="Milhes M."/>
            <person name="Lampietro C."/>
            <person name="Lopez Roques C."/>
            <person name="Donnadieu C."/>
            <person name="Braasch I."/>
            <person name="Desvignes T."/>
            <person name="Postlethwait J."/>
            <person name="Bobe J."/>
            <person name="Guiguen Y."/>
        </authorList>
    </citation>
    <scope>NUCLEOTIDE SEQUENCE</scope>
    <source>
        <strain evidence="2">M-15738</strain>
        <tissue evidence="2">Blood</tissue>
    </source>
</reference>
<keyword evidence="1" id="KW-0472">Membrane</keyword>
<proteinExistence type="predicted"/>